<dbReference type="SUPFAM" id="SSF55785">
    <property type="entry name" value="PYP-like sensor domain (PAS domain)"/>
    <property type="match status" value="3"/>
</dbReference>
<evidence type="ECO:0000256" key="7">
    <source>
        <dbReference type="SAM" id="Phobius"/>
    </source>
</evidence>
<dbReference type="InterPro" id="IPR001610">
    <property type="entry name" value="PAC"/>
</dbReference>
<keyword evidence="4" id="KW-0808">Transferase</keyword>
<dbReference type="SMART" id="SM00086">
    <property type="entry name" value="PAC"/>
    <property type="match status" value="3"/>
</dbReference>
<evidence type="ECO:0000256" key="2">
    <source>
        <dbReference type="ARBA" id="ARBA00012438"/>
    </source>
</evidence>
<dbReference type="PRINTS" id="PR00344">
    <property type="entry name" value="BCTRLSENSOR"/>
</dbReference>
<dbReference type="Gene3D" id="3.30.565.10">
    <property type="entry name" value="Histidine kinase-like ATPase, C-terminal domain"/>
    <property type="match status" value="1"/>
</dbReference>
<dbReference type="PANTHER" id="PTHR43047">
    <property type="entry name" value="TWO-COMPONENT HISTIDINE PROTEIN KINASE"/>
    <property type="match status" value="1"/>
</dbReference>
<dbReference type="InterPro" id="IPR036097">
    <property type="entry name" value="HisK_dim/P_sf"/>
</dbReference>
<evidence type="ECO:0000259" key="8">
    <source>
        <dbReference type="PROSITE" id="PS50109"/>
    </source>
</evidence>
<dbReference type="InterPro" id="IPR004358">
    <property type="entry name" value="Sig_transdc_His_kin-like_C"/>
</dbReference>
<dbReference type="Pfam" id="PF13426">
    <property type="entry name" value="PAS_9"/>
    <property type="match status" value="3"/>
</dbReference>
<dbReference type="PANTHER" id="PTHR43047:SF72">
    <property type="entry name" value="OSMOSENSING HISTIDINE PROTEIN KINASE SLN1"/>
    <property type="match status" value="1"/>
</dbReference>
<dbReference type="RefSeq" id="WP_167075047.1">
    <property type="nucleotide sequence ID" value="NZ_VVIW01000002.1"/>
</dbReference>
<proteinExistence type="predicted"/>
<keyword evidence="7" id="KW-0812">Transmembrane</keyword>
<evidence type="ECO:0000256" key="5">
    <source>
        <dbReference type="ARBA" id="ARBA00022777"/>
    </source>
</evidence>
<evidence type="ECO:0000313" key="12">
    <source>
        <dbReference type="EMBL" id="NHZ39393.1"/>
    </source>
</evidence>
<dbReference type="InterPro" id="IPR003594">
    <property type="entry name" value="HATPase_dom"/>
</dbReference>
<comment type="catalytic activity">
    <reaction evidence="1">
        <text>ATP + protein L-histidine = ADP + protein N-phospho-L-histidine.</text>
        <dbReference type="EC" id="2.7.13.3"/>
    </reaction>
</comment>
<evidence type="ECO:0000256" key="4">
    <source>
        <dbReference type="ARBA" id="ARBA00022679"/>
    </source>
</evidence>
<feature type="domain" description="PAS" evidence="10">
    <location>
        <begin position="236"/>
        <end position="300"/>
    </location>
</feature>
<accession>A0ABX0M2Z3</accession>
<dbReference type="CDD" id="cd00082">
    <property type="entry name" value="HisKA"/>
    <property type="match status" value="1"/>
</dbReference>
<evidence type="ECO:0000313" key="13">
    <source>
        <dbReference type="Proteomes" id="UP000819052"/>
    </source>
</evidence>
<keyword evidence="13" id="KW-1185">Reference proteome</keyword>
<feature type="domain" description="Histidine kinase" evidence="8">
    <location>
        <begin position="526"/>
        <end position="744"/>
    </location>
</feature>
<evidence type="ECO:0000256" key="1">
    <source>
        <dbReference type="ARBA" id="ARBA00000085"/>
    </source>
</evidence>
<feature type="transmembrane region" description="Helical" evidence="7">
    <location>
        <begin position="41"/>
        <end position="59"/>
    </location>
</feature>
<dbReference type="PROSITE" id="PS50112">
    <property type="entry name" value="PAS"/>
    <property type="match status" value="3"/>
</dbReference>
<organism evidence="12 13">
    <name type="scientific">Massilia aquatica</name>
    <dbReference type="NCBI Taxonomy" id="2609000"/>
    <lineage>
        <taxon>Bacteria</taxon>
        <taxon>Pseudomonadati</taxon>
        <taxon>Pseudomonadota</taxon>
        <taxon>Betaproteobacteria</taxon>
        <taxon>Burkholderiales</taxon>
        <taxon>Oxalobacteraceae</taxon>
        <taxon>Telluria group</taxon>
        <taxon>Massilia</taxon>
    </lineage>
</organism>
<dbReference type="Pfam" id="PF00512">
    <property type="entry name" value="HisKA"/>
    <property type="match status" value="1"/>
</dbReference>
<evidence type="ECO:0000259" key="10">
    <source>
        <dbReference type="PROSITE" id="PS50112"/>
    </source>
</evidence>
<dbReference type="InterPro" id="IPR000700">
    <property type="entry name" value="PAS-assoc_C"/>
</dbReference>
<dbReference type="Gene3D" id="3.40.50.2300">
    <property type="match status" value="1"/>
</dbReference>
<dbReference type="EMBL" id="VVIW01000002">
    <property type="protein sequence ID" value="NHZ39393.1"/>
    <property type="molecule type" value="Genomic_DNA"/>
</dbReference>
<feature type="domain" description="PAS" evidence="10">
    <location>
        <begin position="87"/>
        <end position="131"/>
    </location>
</feature>
<keyword evidence="7" id="KW-1133">Transmembrane helix</keyword>
<dbReference type="Gene3D" id="1.10.287.130">
    <property type="match status" value="1"/>
</dbReference>
<keyword evidence="7" id="KW-0472">Membrane</keyword>
<feature type="domain" description="PAC" evidence="11">
    <location>
        <begin position="318"/>
        <end position="370"/>
    </location>
</feature>
<dbReference type="SMART" id="SM00448">
    <property type="entry name" value="REC"/>
    <property type="match status" value="1"/>
</dbReference>
<dbReference type="Pfam" id="PF00072">
    <property type="entry name" value="Response_reg"/>
    <property type="match status" value="1"/>
</dbReference>
<dbReference type="InterPro" id="IPR001789">
    <property type="entry name" value="Sig_transdc_resp-reg_receiver"/>
</dbReference>
<keyword evidence="3 6" id="KW-0597">Phosphoprotein</keyword>
<dbReference type="Gene3D" id="3.30.450.20">
    <property type="entry name" value="PAS domain"/>
    <property type="match status" value="3"/>
</dbReference>
<dbReference type="SMART" id="SM00387">
    <property type="entry name" value="HATPase_c"/>
    <property type="match status" value="1"/>
</dbReference>
<comment type="caution">
    <text evidence="12">The sequence shown here is derived from an EMBL/GenBank/DDBJ whole genome shotgun (WGS) entry which is preliminary data.</text>
</comment>
<dbReference type="SUPFAM" id="SSF55874">
    <property type="entry name" value="ATPase domain of HSP90 chaperone/DNA topoisomerase II/histidine kinase"/>
    <property type="match status" value="1"/>
</dbReference>
<reference evidence="12 13" key="1">
    <citation type="submission" date="2019-09" db="EMBL/GenBank/DDBJ databases">
        <title>Taxonomy of Antarctic Massilia spp.: description of Massilia rubra sp. nov., Massilia aquatica sp. nov., Massilia mucilaginosa sp. nov., Massilia frigida sp. nov. isolated from streams, lakes and regoliths.</title>
        <authorList>
            <person name="Holochova P."/>
            <person name="Sedlacek I."/>
            <person name="Kralova S."/>
            <person name="Maslanova I."/>
            <person name="Busse H.-J."/>
            <person name="Stankova E."/>
            <person name="Vrbovska V."/>
            <person name="Kovarovic V."/>
            <person name="Bartak M."/>
            <person name="Svec P."/>
            <person name="Pantucek R."/>
        </authorList>
    </citation>
    <scope>NUCLEOTIDE SEQUENCE [LARGE SCALE GENOMIC DNA]</scope>
    <source>
        <strain evidence="12 13">CCM 8693</strain>
    </source>
</reference>
<feature type="domain" description="PAC" evidence="11">
    <location>
        <begin position="176"/>
        <end position="228"/>
    </location>
</feature>
<dbReference type="NCBIfam" id="TIGR00229">
    <property type="entry name" value="sensory_box"/>
    <property type="match status" value="2"/>
</dbReference>
<dbReference type="InterPro" id="IPR036890">
    <property type="entry name" value="HATPase_C_sf"/>
</dbReference>
<dbReference type="SMART" id="SM00388">
    <property type="entry name" value="HisKA"/>
    <property type="match status" value="1"/>
</dbReference>
<dbReference type="SMART" id="SM00091">
    <property type="entry name" value="PAS"/>
    <property type="match status" value="3"/>
</dbReference>
<dbReference type="InterPro" id="IPR035965">
    <property type="entry name" value="PAS-like_dom_sf"/>
</dbReference>
<name>A0ABX0M2Z3_9BURK</name>
<dbReference type="InterPro" id="IPR005467">
    <property type="entry name" value="His_kinase_dom"/>
</dbReference>
<dbReference type="CDD" id="cd16922">
    <property type="entry name" value="HATPase_EvgS-ArcB-TorS-like"/>
    <property type="match status" value="1"/>
</dbReference>
<dbReference type="EC" id="2.7.13.3" evidence="2"/>
<feature type="domain" description="PAC" evidence="11">
    <location>
        <begin position="449"/>
        <end position="501"/>
    </location>
</feature>
<evidence type="ECO:0000259" key="9">
    <source>
        <dbReference type="PROSITE" id="PS50110"/>
    </source>
</evidence>
<keyword evidence="5" id="KW-0418">Kinase</keyword>
<dbReference type="SUPFAM" id="SSF47384">
    <property type="entry name" value="Homodimeric domain of signal transducing histidine kinase"/>
    <property type="match status" value="1"/>
</dbReference>
<dbReference type="Pfam" id="PF02518">
    <property type="entry name" value="HATPase_c"/>
    <property type="match status" value="1"/>
</dbReference>
<evidence type="ECO:0000256" key="6">
    <source>
        <dbReference type="PROSITE-ProRule" id="PRU00169"/>
    </source>
</evidence>
<dbReference type="CDD" id="cd00130">
    <property type="entry name" value="PAS"/>
    <property type="match status" value="3"/>
</dbReference>
<dbReference type="InterPro" id="IPR011006">
    <property type="entry name" value="CheY-like_superfamily"/>
</dbReference>
<feature type="domain" description="Response regulatory" evidence="9">
    <location>
        <begin position="773"/>
        <end position="890"/>
    </location>
</feature>
<dbReference type="SUPFAM" id="SSF52172">
    <property type="entry name" value="CheY-like"/>
    <property type="match status" value="1"/>
</dbReference>
<dbReference type="InterPro" id="IPR000014">
    <property type="entry name" value="PAS"/>
</dbReference>
<protein>
    <recommendedName>
        <fullName evidence="2">histidine kinase</fullName>
        <ecNumber evidence="2">2.7.13.3</ecNumber>
    </recommendedName>
</protein>
<dbReference type="PROSITE" id="PS50113">
    <property type="entry name" value="PAC"/>
    <property type="match status" value="3"/>
</dbReference>
<gene>
    <name evidence="12" type="ORF">F1609_04315</name>
</gene>
<dbReference type="Proteomes" id="UP000819052">
    <property type="component" value="Unassembled WGS sequence"/>
</dbReference>
<sequence length="906" mass="97572">MLTLHPAWPRQLALAGLVLALLTLYTTGALALASPSRSIPLALVFGAAALLAPLCLWLCNRPARVVLRGFKHEPDSRRVPVQRLIKSEALQDAIFNSANFSSIATDAQGVIQIFNVGAERMLGYAAADVVDLITPAAFSDPQEVIARAAALSAELDTPIAPGFEALVFKASRGIEDIYELTYICKNGNRQPAVVSVTALRDAGGAIIGYLLIGTDNTARKNAEQALVRAGALQAAIFNSANFSSIATDARGVIQIFNVGAEKMLGYAAADVIDRITPADISEPDEVVARAASLSDELDTPIAPGFEALVFKASRGIEDIYELTYIRKDGSRFPALVSVTALRDAEGAIIGYLLIGTDNTARKRVEAEQALLDQSLRDQQFYTRSLIESNIDALMTTDPHGIISDVNQQMEALTGCTRDELIGAPFKNYFTDSARAEAGIKRVLAAGKVTNYELTARARDGRQTVVSYNATTFYDRDRNLRGVFAAARDVTERQQFEQTLQANNVELVAARAVAEKANQAKSDFLSSMSHELRTPLNGVLGFAQLMASEDPPPTLKQQRSINQILKGGWYLLRLINEILDLAQIESGKVSMSTEPMSLTDVLDDCNELVGPQANARGIFLLFPTPGTPFYIHADRVRVKQVLINLLSNAIKYNSVEGSVHVACSSRPGGMVRVAVTDTGAGLGREQVAQLFQPFNRLGRENGVEEGTGIGLVVTKQLVELMGGTIGVESEPGRGSRFWVEFASCAAPAQPAPLSVADAAALARARPASGAAQHTLLYVEDNPANLLLVEQLMERRPEFKLLTAIDAHLGIALARAYQPAVILMDINLPTLSGFGALRLLRGYPETAQIPVLALSANAMPRDIARGLEAGFFHYLTKPIQIAEFMEALDLALLHAQERGHDPLASVVV</sequence>
<dbReference type="PROSITE" id="PS50109">
    <property type="entry name" value="HIS_KIN"/>
    <property type="match status" value="1"/>
</dbReference>
<feature type="domain" description="PAS" evidence="10">
    <location>
        <begin position="378"/>
        <end position="422"/>
    </location>
</feature>
<dbReference type="InterPro" id="IPR003661">
    <property type="entry name" value="HisK_dim/P_dom"/>
</dbReference>
<evidence type="ECO:0000259" key="11">
    <source>
        <dbReference type="PROSITE" id="PS50113"/>
    </source>
</evidence>
<dbReference type="PROSITE" id="PS50110">
    <property type="entry name" value="RESPONSE_REGULATORY"/>
    <property type="match status" value="1"/>
</dbReference>
<feature type="modified residue" description="4-aspartylphosphate" evidence="6">
    <location>
        <position position="823"/>
    </location>
</feature>
<evidence type="ECO:0000256" key="3">
    <source>
        <dbReference type="ARBA" id="ARBA00022553"/>
    </source>
</evidence>